<evidence type="ECO:0000313" key="6">
    <source>
        <dbReference type="EMBL" id="UYV99391.1"/>
    </source>
</evidence>
<evidence type="ECO:0000256" key="3">
    <source>
        <dbReference type="ARBA" id="ARBA00011233"/>
    </source>
</evidence>
<evidence type="ECO:0000256" key="2">
    <source>
        <dbReference type="ARBA" id="ARBA00006906"/>
    </source>
</evidence>
<dbReference type="InterPro" id="IPR013785">
    <property type="entry name" value="Aldolase_TIM"/>
</dbReference>
<dbReference type="PANTHER" id="PTHR30246:SF1">
    <property type="entry name" value="2-DEHYDRO-3-DEOXY-6-PHOSPHOGALACTONATE ALDOLASE-RELATED"/>
    <property type="match status" value="1"/>
</dbReference>
<proteinExistence type="inferred from homology"/>
<protein>
    <submittedName>
        <fullName evidence="6">Bifunctional 4-hydroxy-2-oxoglutarate aldolase/2-dehydro-3-deoxy-phosphogluconate aldolase</fullName>
    </submittedName>
</protein>
<keyword evidence="4" id="KW-0456">Lyase</keyword>
<dbReference type="PANTHER" id="PTHR30246">
    <property type="entry name" value="2-KETO-3-DEOXY-6-PHOSPHOGLUCONATE ALDOLASE"/>
    <property type="match status" value="1"/>
</dbReference>
<dbReference type="Pfam" id="PF01081">
    <property type="entry name" value="Aldolase"/>
    <property type="match status" value="1"/>
</dbReference>
<name>A0AAX3ENQ6_PAEUR</name>
<evidence type="ECO:0000256" key="5">
    <source>
        <dbReference type="ARBA" id="ARBA00023277"/>
    </source>
</evidence>
<dbReference type="AlphaFoldDB" id="A0AAX3ENQ6"/>
<gene>
    <name evidence="6" type="ORF">NL394_09420</name>
</gene>
<accession>A0AAX3ENQ6</accession>
<reference evidence="6" key="1">
    <citation type="submission" date="2022-07" db="EMBL/GenBank/DDBJ databases">
        <authorList>
            <person name="Wu T."/>
        </authorList>
    </citation>
    <scope>NUCLEOTIDE SEQUENCE</scope>
    <source>
        <strain evidence="6">SD-1</strain>
    </source>
</reference>
<dbReference type="RefSeq" id="WP_069696439.1">
    <property type="nucleotide sequence ID" value="NZ_CP043010.1"/>
</dbReference>
<organism evidence="6 7">
    <name type="scientific">Paenarthrobacter ureafaciens</name>
    <dbReference type="NCBI Taxonomy" id="37931"/>
    <lineage>
        <taxon>Bacteria</taxon>
        <taxon>Bacillati</taxon>
        <taxon>Actinomycetota</taxon>
        <taxon>Actinomycetes</taxon>
        <taxon>Micrococcales</taxon>
        <taxon>Micrococcaceae</taxon>
        <taxon>Paenarthrobacter</taxon>
    </lineage>
</organism>
<comment type="pathway">
    <text evidence="1">Carbohydrate acid metabolism.</text>
</comment>
<keyword evidence="7" id="KW-1185">Reference proteome</keyword>
<dbReference type="Gene3D" id="3.20.20.70">
    <property type="entry name" value="Aldolase class I"/>
    <property type="match status" value="1"/>
</dbReference>
<dbReference type="Proteomes" id="UP001163293">
    <property type="component" value="Chromosome"/>
</dbReference>
<comment type="similarity">
    <text evidence="2">Belongs to the KHG/KDPG aldolase family.</text>
</comment>
<dbReference type="SUPFAM" id="SSF51569">
    <property type="entry name" value="Aldolase"/>
    <property type="match status" value="1"/>
</dbReference>
<evidence type="ECO:0000256" key="4">
    <source>
        <dbReference type="ARBA" id="ARBA00023239"/>
    </source>
</evidence>
<dbReference type="InterPro" id="IPR000887">
    <property type="entry name" value="Aldlse_KDPG_KHG"/>
</dbReference>
<comment type="subunit">
    <text evidence="3">Homotrimer.</text>
</comment>
<dbReference type="EMBL" id="CP101185">
    <property type="protein sequence ID" value="UYV99391.1"/>
    <property type="molecule type" value="Genomic_DNA"/>
</dbReference>
<evidence type="ECO:0000256" key="1">
    <source>
        <dbReference type="ARBA" id="ARBA00004761"/>
    </source>
</evidence>
<sequence length="224" mass="23172">MTHDLPHTWFSGGFFQVPVIAVLRGLSPHEAVRRANRAWDAGVEHVEVTIETPEAVAALTAVVSAASERGLTVGAGTITTTAQLEAAAAANASFTVSPGLNEEIVAESVRRSLPHLPGVATASEILRAKALGLTWLKAFPASVLGHQWTKAMKGPFPDVNFVATGGMQAATARAYLDSGVSVVGLSSDFATDQGASAVQRFLASNAARPAAAASTHNLLTQLPL</sequence>
<keyword evidence="5" id="KW-0119">Carbohydrate metabolism</keyword>
<dbReference type="CDD" id="cd00452">
    <property type="entry name" value="KDPG_aldolase"/>
    <property type="match status" value="1"/>
</dbReference>
<evidence type="ECO:0000313" key="7">
    <source>
        <dbReference type="Proteomes" id="UP001163293"/>
    </source>
</evidence>
<dbReference type="GO" id="GO:0016829">
    <property type="term" value="F:lyase activity"/>
    <property type="evidence" value="ECO:0007669"/>
    <property type="project" value="UniProtKB-KW"/>
</dbReference>